<dbReference type="OrthoDB" id="3193276at2"/>
<proteinExistence type="predicted"/>
<dbReference type="AlphaFoldDB" id="A0A1Y3XN63"/>
<feature type="transmembrane region" description="Helical" evidence="2">
    <location>
        <begin position="28"/>
        <end position="49"/>
    </location>
</feature>
<organism evidence="3 4">
    <name type="scientific">[Collinsella] massiliensis</name>
    <dbReference type="NCBI Taxonomy" id="1232426"/>
    <lineage>
        <taxon>Bacteria</taxon>
        <taxon>Bacillati</taxon>
        <taxon>Actinomycetota</taxon>
        <taxon>Coriobacteriia</taxon>
        <taxon>Coriobacteriales</taxon>
        <taxon>Coriobacteriaceae</taxon>
        <taxon>Enorma</taxon>
    </lineage>
</organism>
<keyword evidence="4" id="KW-1185">Reference proteome</keyword>
<dbReference type="Proteomes" id="UP000195781">
    <property type="component" value="Unassembled WGS sequence"/>
</dbReference>
<dbReference type="EMBL" id="NFIE01000018">
    <property type="protein sequence ID" value="OUN86982.1"/>
    <property type="molecule type" value="Genomic_DNA"/>
</dbReference>
<evidence type="ECO:0000313" key="3">
    <source>
        <dbReference type="EMBL" id="OUN86982.1"/>
    </source>
</evidence>
<keyword evidence="2" id="KW-1133">Transmembrane helix</keyword>
<feature type="compositionally biased region" description="Low complexity" evidence="1">
    <location>
        <begin position="69"/>
        <end position="84"/>
    </location>
</feature>
<name>A0A1Y3XN63_9ACTN</name>
<keyword evidence="2" id="KW-0472">Membrane</keyword>
<evidence type="ECO:0000256" key="1">
    <source>
        <dbReference type="SAM" id="MobiDB-lite"/>
    </source>
</evidence>
<protein>
    <submittedName>
        <fullName evidence="3">Uncharacterized protein</fullName>
    </submittedName>
</protein>
<reference evidence="4" key="1">
    <citation type="submission" date="2017-04" db="EMBL/GenBank/DDBJ databases">
        <title>Function of individual gut microbiota members based on whole genome sequencing of pure cultures obtained from chicken caecum.</title>
        <authorList>
            <person name="Medvecky M."/>
            <person name="Cejkova D."/>
            <person name="Polansky O."/>
            <person name="Karasova D."/>
            <person name="Kubasova T."/>
            <person name="Cizek A."/>
            <person name="Rychlik I."/>
        </authorList>
    </citation>
    <scope>NUCLEOTIDE SEQUENCE [LARGE SCALE GENOMIC DNA]</scope>
    <source>
        <strain evidence="4">An5</strain>
    </source>
</reference>
<feature type="region of interest" description="Disordered" evidence="1">
    <location>
        <begin position="1"/>
        <end position="21"/>
    </location>
</feature>
<accession>A0A1Y3XN63</accession>
<feature type="region of interest" description="Disordered" evidence="1">
    <location>
        <begin position="55"/>
        <end position="109"/>
    </location>
</feature>
<evidence type="ECO:0000256" key="2">
    <source>
        <dbReference type="SAM" id="Phobius"/>
    </source>
</evidence>
<feature type="compositionally biased region" description="Basic and acidic residues" evidence="1">
    <location>
        <begin position="85"/>
        <end position="94"/>
    </location>
</feature>
<evidence type="ECO:0000313" key="4">
    <source>
        <dbReference type="Proteomes" id="UP000195781"/>
    </source>
</evidence>
<keyword evidence="2" id="KW-0812">Transmembrane</keyword>
<sequence>MTDGAARGAGEPAASKAARGRDRLRGRWLAPMFCVLAALCALVLGAGYITGATGGLASDQAEPTPQAKAGSSRAAEGSDASGDAAEPKGDREAGSDAAAGDELADESDAAPVDASTFLSVLERSAAADAQGEASCMWTADEPIDELAADVLRTYRDTAGCQLMTSGYLDLKGNAWGGIVLNAEGWVDVIVVAAEEGDASSTARIARMSASSAPEDTGSR</sequence>
<gene>
    <name evidence="3" type="ORF">B5G02_07970</name>
</gene>
<comment type="caution">
    <text evidence="3">The sequence shown here is derived from an EMBL/GenBank/DDBJ whole genome shotgun (WGS) entry which is preliminary data.</text>
</comment>